<organism evidence="4 5">
    <name type="scientific">Chloroflexus aggregans (strain MD-66 / DSM 9485)</name>
    <dbReference type="NCBI Taxonomy" id="326427"/>
    <lineage>
        <taxon>Bacteria</taxon>
        <taxon>Bacillati</taxon>
        <taxon>Chloroflexota</taxon>
        <taxon>Chloroflexia</taxon>
        <taxon>Chloroflexales</taxon>
        <taxon>Chloroflexineae</taxon>
        <taxon>Chloroflexaceae</taxon>
        <taxon>Chloroflexus</taxon>
    </lineage>
</organism>
<dbReference type="InterPro" id="IPR015269">
    <property type="entry name" value="UPF0029_Impact_C"/>
</dbReference>
<dbReference type="InterPro" id="IPR036956">
    <property type="entry name" value="Impact_N_sf"/>
</dbReference>
<gene>
    <name evidence="4" type="ordered locus">Cagg_0592</name>
</gene>
<dbReference type="EMBL" id="CP001337">
    <property type="protein sequence ID" value="ACL23531.1"/>
    <property type="molecule type" value="Genomic_DNA"/>
</dbReference>
<evidence type="ECO:0000259" key="3">
    <source>
        <dbReference type="Pfam" id="PF09186"/>
    </source>
</evidence>
<evidence type="ECO:0000313" key="4">
    <source>
        <dbReference type="EMBL" id="ACL23531.1"/>
    </source>
</evidence>
<dbReference type="InterPro" id="IPR015796">
    <property type="entry name" value="Impact_YigZ-like"/>
</dbReference>
<dbReference type="Gene3D" id="3.30.70.240">
    <property type="match status" value="1"/>
</dbReference>
<dbReference type="SUPFAM" id="SSF54211">
    <property type="entry name" value="Ribosomal protein S5 domain 2-like"/>
    <property type="match status" value="1"/>
</dbReference>
<dbReference type="KEGG" id="cag:Cagg_0592"/>
<evidence type="ECO:0008006" key="6">
    <source>
        <dbReference type="Google" id="ProtNLM"/>
    </source>
</evidence>
<keyword evidence="5" id="KW-1185">Reference proteome</keyword>
<dbReference type="SUPFAM" id="SSF54980">
    <property type="entry name" value="EF-G C-terminal domain-like"/>
    <property type="match status" value="1"/>
</dbReference>
<dbReference type="PANTHER" id="PTHR16301:SF20">
    <property type="entry name" value="IMPACT FAMILY MEMBER YIGZ"/>
    <property type="match status" value="1"/>
</dbReference>
<evidence type="ECO:0000313" key="5">
    <source>
        <dbReference type="Proteomes" id="UP000002508"/>
    </source>
</evidence>
<dbReference type="STRING" id="326427.Cagg_0592"/>
<dbReference type="GO" id="GO:0006446">
    <property type="term" value="P:regulation of translational initiation"/>
    <property type="evidence" value="ECO:0007669"/>
    <property type="project" value="TreeGrafter"/>
</dbReference>
<dbReference type="GO" id="GO:0005737">
    <property type="term" value="C:cytoplasm"/>
    <property type="evidence" value="ECO:0007669"/>
    <property type="project" value="TreeGrafter"/>
</dbReference>
<evidence type="ECO:0000259" key="2">
    <source>
        <dbReference type="Pfam" id="PF01205"/>
    </source>
</evidence>
<name>B8G4C5_CHLAD</name>
<dbReference type="RefSeq" id="WP_012615897.1">
    <property type="nucleotide sequence ID" value="NC_011831.1"/>
</dbReference>
<dbReference type="PANTHER" id="PTHR16301">
    <property type="entry name" value="IMPACT-RELATED"/>
    <property type="match status" value="1"/>
</dbReference>
<dbReference type="Proteomes" id="UP000002508">
    <property type="component" value="Chromosome"/>
</dbReference>
<dbReference type="AlphaFoldDB" id="B8G4C5"/>
<dbReference type="InterPro" id="IPR023582">
    <property type="entry name" value="Impact"/>
</dbReference>
<reference evidence="4" key="1">
    <citation type="submission" date="2008-12" db="EMBL/GenBank/DDBJ databases">
        <title>Complete sequence of Chloroflexus aggregans DSM 9485.</title>
        <authorList>
            <consortium name="US DOE Joint Genome Institute"/>
            <person name="Lucas S."/>
            <person name="Copeland A."/>
            <person name="Lapidus A."/>
            <person name="Glavina del Rio T."/>
            <person name="Dalin E."/>
            <person name="Tice H."/>
            <person name="Pitluck S."/>
            <person name="Foster B."/>
            <person name="Larimer F."/>
            <person name="Land M."/>
            <person name="Hauser L."/>
            <person name="Kyrpides N."/>
            <person name="Mikhailova N."/>
            <person name="Bryant D."/>
            <person name="Richardson P."/>
        </authorList>
    </citation>
    <scope>NUCLEOTIDE SEQUENCE</scope>
    <source>
        <strain evidence="4">DSM 9485</strain>
    </source>
</reference>
<dbReference type="InterPro" id="IPR035647">
    <property type="entry name" value="EFG_III/V"/>
</dbReference>
<feature type="domain" description="UPF0029" evidence="3">
    <location>
        <begin position="143"/>
        <end position="198"/>
    </location>
</feature>
<dbReference type="NCBIfam" id="TIGR00257">
    <property type="entry name" value="IMPACT_YIGZ"/>
    <property type="match status" value="1"/>
</dbReference>
<feature type="domain" description="Impact N-terminal" evidence="2">
    <location>
        <begin position="21"/>
        <end position="127"/>
    </location>
</feature>
<accession>B8G4C5</accession>
<dbReference type="InterPro" id="IPR020569">
    <property type="entry name" value="UPF0029_Impact_CS"/>
</dbReference>
<dbReference type="HOGENOM" id="CLU_083552_0_0_0"/>
<comment type="similarity">
    <text evidence="1">Belongs to the IMPACT family.</text>
</comment>
<protein>
    <recommendedName>
        <fullName evidence="6">YigZ family protein</fullName>
    </recommendedName>
</protein>
<dbReference type="eggNOG" id="COG1739">
    <property type="taxonomic scope" value="Bacteria"/>
</dbReference>
<dbReference type="Pfam" id="PF01205">
    <property type="entry name" value="Impact_N"/>
    <property type="match status" value="1"/>
</dbReference>
<dbReference type="InterPro" id="IPR020568">
    <property type="entry name" value="Ribosomal_Su5_D2-typ_SF"/>
</dbReference>
<dbReference type="PROSITE" id="PS00910">
    <property type="entry name" value="UPF0029"/>
    <property type="match status" value="1"/>
</dbReference>
<dbReference type="Gene3D" id="3.30.230.30">
    <property type="entry name" value="Impact, N-terminal domain"/>
    <property type="match status" value="1"/>
</dbReference>
<dbReference type="Pfam" id="PF09186">
    <property type="entry name" value="DUF1949"/>
    <property type="match status" value="1"/>
</dbReference>
<sequence length="210" mass="22472">MDTMTRYPIPAAPARTEIVVRGSRFIAQAIPTSTVEAARAAIAAVRAEMPDATHHCYAYQIGYGASTVAGMSDDGEPAGTAGRPMMAVLRGANLGDITVIVTRYFGGTLLGVGGLVRAYSDATRAVLTIVPRTQRVIYQYITLHVPYADYTMIRRLLEANAAVIIDETFAAAITMTVGLPADQAATISKQIDEYSAGRIRIESAHEYGMI</sequence>
<evidence type="ECO:0000256" key="1">
    <source>
        <dbReference type="ARBA" id="ARBA00007665"/>
    </source>
</evidence>
<dbReference type="InterPro" id="IPR001498">
    <property type="entry name" value="Impact_N"/>
</dbReference>
<proteinExistence type="inferred from homology"/>